<dbReference type="AlphaFoldDB" id="A0A4Q0Y9V4"/>
<sequence length="60" mass="6494">MRNWNSLKLVLPALLIGALAATYFLGFDAWQVSQQTELALTNCGKGNVASVSTTGYECKK</sequence>
<reference evidence="1 2" key="1">
    <citation type="submission" date="2017-10" db="EMBL/GenBank/DDBJ databases">
        <title>Nyctiphanis sp. nov., isolated from the stomach of the euphausiid Nyctiphanes simplex (Hansen, 1911) in the Gulf of California.</title>
        <authorList>
            <person name="Gomez-Gil B."/>
            <person name="Aguilar-Mendez M."/>
            <person name="Lopez-Cortes A."/>
            <person name="Gomez-Gutierrez J."/>
            <person name="Roque A."/>
            <person name="Lang E."/>
            <person name="Gonzalez-Castillo A."/>
        </authorList>
    </citation>
    <scope>NUCLEOTIDE SEQUENCE [LARGE SCALE GENOMIC DNA]</scope>
    <source>
        <strain evidence="1 2">CAIM 600</strain>
    </source>
</reference>
<dbReference type="RefSeq" id="WP_129124487.1">
    <property type="nucleotide sequence ID" value="NZ_PEIB01000103.1"/>
</dbReference>
<comment type="caution">
    <text evidence="1">The sequence shown here is derived from an EMBL/GenBank/DDBJ whole genome shotgun (WGS) entry which is preliminary data.</text>
</comment>
<accession>A0A4Q0Y9V4</accession>
<name>A0A4Q0Y9V4_9GAMM</name>
<keyword evidence="2" id="KW-1185">Reference proteome</keyword>
<organism evidence="1 2">
    <name type="scientific">Veronia nyctiphanis</name>
    <dbReference type="NCBI Taxonomy" id="1278244"/>
    <lineage>
        <taxon>Bacteria</taxon>
        <taxon>Pseudomonadati</taxon>
        <taxon>Pseudomonadota</taxon>
        <taxon>Gammaproteobacteria</taxon>
        <taxon>Vibrionales</taxon>
        <taxon>Vibrionaceae</taxon>
        <taxon>Veronia</taxon>
    </lineage>
</organism>
<gene>
    <name evidence="1" type="ORF">CS022_24755</name>
</gene>
<protein>
    <submittedName>
        <fullName evidence="1">Uncharacterized protein</fullName>
    </submittedName>
</protein>
<evidence type="ECO:0000313" key="1">
    <source>
        <dbReference type="EMBL" id="RXJ65531.1"/>
    </source>
</evidence>
<evidence type="ECO:0000313" key="2">
    <source>
        <dbReference type="Proteomes" id="UP000290287"/>
    </source>
</evidence>
<proteinExistence type="predicted"/>
<dbReference type="Proteomes" id="UP000290287">
    <property type="component" value="Unassembled WGS sequence"/>
</dbReference>
<dbReference type="EMBL" id="PEIB01000103">
    <property type="protein sequence ID" value="RXJ65531.1"/>
    <property type="molecule type" value="Genomic_DNA"/>
</dbReference>